<accession>A0ABT8BSV3</accession>
<evidence type="ECO:0000313" key="2">
    <source>
        <dbReference type="Proteomes" id="UP001238540"/>
    </source>
</evidence>
<name>A0ABT8BSV3_9VIBR</name>
<gene>
    <name evidence="1" type="ORF">QWZ16_09095</name>
</gene>
<sequence>MRNPLIAIGILVSGYLLVSLLKADVDKRLVKQDILNTIQTDNQLNTADRIADTSRLFLGVDYQANTLTSINAEKETLVKNLNHVDNLTLLDYVISLAFSDSFAQFEHNLSRVRYLHGHIDYITRRHFFSDWLNDNTFNLIDMTAKLSTRTVTTLKHINQKTPQGQRWIPSVPITDRHINFIPRQFIDENLMAQLKNGDLIGIYSHKLGLDVSHTGILINKERKVYLRHASLKNDKVVDTPLMQYLKNKPGILIYRFNNPTLAYTPIQ</sequence>
<reference evidence="2" key="1">
    <citation type="journal article" date="2019" name="Int. J. Syst. Evol. Microbiol.">
        <title>The Global Catalogue of Microorganisms (GCM) 10K type strain sequencing project: providing services to taxonomists for standard genome sequencing and annotation.</title>
        <authorList>
            <consortium name="The Broad Institute Genomics Platform"/>
            <consortium name="The Broad Institute Genome Sequencing Center for Infectious Disease"/>
            <person name="Wu L."/>
            <person name="Ma J."/>
        </authorList>
    </citation>
    <scope>NUCLEOTIDE SEQUENCE [LARGE SCALE GENOMIC DNA]</scope>
    <source>
        <strain evidence="2">CECT 7398</strain>
    </source>
</reference>
<dbReference type="EMBL" id="JAUFQC010000001">
    <property type="protein sequence ID" value="MDN3609852.1"/>
    <property type="molecule type" value="Genomic_DNA"/>
</dbReference>
<dbReference type="Gene3D" id="2.30.260.10">
    <property type="entry name" value="putative xylanase like domain"/>
    <property type="match status" value="1"/>
</dbReference>
<comment type="caution">
    <text evidence="1">The sequence shown here is derived from an EMBL/GenBank/DDBJ whole genome shotgun (WGS) entry which is preliminary data.</text>
</comment>
<keyword evidence="2" id="KW-1185">Reference proteome</keyword>
<dbReference type="SUPFAM" id="SSF54001">
    <property type="entry name" value="Cysteine proteinases"/>
    <property type="match status" value="1"/>
</dbReference>
<dbReference type="Proteomes" id="UP001238540">
    <property type="component" value="Unassembled WGS sequence"/>
</dbReference>
<dbReference type="InterPro" id="IPR038765">
    <property type="entry name" value="Papain-like_cys_pep_sf"/>
</dbReference>
<proteinExistence type="predicted"/>
<protein>
    <submittedName>
        <fullName evidence="1">DUF1460 domain-containing protein</fullName>
    </submittedName>
</protein>
<evidence type="ECO:0000313" key="1">
    <source>
        <dbReference type="EMBL" id="MDN3609852.1"/>
    </source>
</evidence>
<organism evidence="1 2">
    <name type="scientific">Vibrio ostreicida</name>
    <dbReference type="NCBI Taxonomy" id="526588"/>
    <lineage>
        <taxon>Bacteria</taxon>
        <taxon>Pseudomonadati</taxon>
        <taxon>Pseudomonadota</taxon>
        <taxon>Gammaproteobacteria</taxon>
        <taxon>Vibrionales</taxon>
        <taxon>Vibrionaceae</taxon>
        <taxon>Vibrio</taxon>
    </lineage>
</organism>
<dbReference type="Gene3D" id="1.10.3670.10">
    <property type="entry name" value="Putative xylanase like domain"/>
    <property type="match status" value="1"/>
</dbReference>
<dbReference type="InterPro" id="IPR010846">
    <property type="entry name" value="AmiA-like"/>
</dbReference>
<dbReference type="Pfam" id="PF07313">
    <property type="entry name" value="AmiA-like"/>
    <property type="match status" value="1"/>
</dbReference>
<dbReference type="RefSeq" id="WP_076587621.1">
    <property type="nucleotide sequence ID" value="NZ_JABEYA020000012.1"/>
</dbReference>